<dbReference type="GO" id="GO:0005737">
    <property type="term" value="C:cytoplasm"/>
    <property type="evidence" value="ECO:0007669"/>
    <property type="project" value="TreeGrafter"/>
</dbReference>
<dbReference type="GO" id="GO:0004789">
    <property type="term" value="F:thiamine-phosphate diphosphorylase activity"/>
    <property type="evidence" value="ECO:0007669"/>
    <property type="project" value="TreeGrafter"/>
</dbReference>
<keyword evidence="5" id="KW-1185">Reference proteome</keyword>
<accession>A1BGM6</accession>
<dbReference type="PANTHER" id="PTHR20857:SF15">
    <property type="entry name" value="THIAMINE-PHOSPHATE SYNTHASE"/>
    <property type="match status" value="1"/>
</dbReference>
<sequence length="212" mass="22761">MTPPSPQLPRLYLVSSGFNSRDSYTQLENQVTCFSSSCPCIVQIREKMLDAKTLFELSCSIAPAIIAAGSMVVINERVDIALAAALNGVHFPENSSPPERFRAMTKGKILGQSTHSLKTARISQQAGVDYILFGPVFDTPSKRGFGPPQGLLNLAAVCEATSLPVYAIGGVTPENASLCLDSGAYGVAALSLFMDTTRLVNTLDKFHRLLYS</sequence>
<keyword evidence="2" id="KW-0784">Thiamine biosynthesis</keyword>
<dbReference type="Gene3D" id="3.20.20.70">
    <property type="entry name" value="Aldolase class I"/>
    <property type="match status" value="1"/>
</dbReference>
<feature type="domain" description="Thiamine phosphate synthase/TenI" evidence="3">
    <location>
        <begin position="24"/>
        <end position="191"/>
    </location>
</feature>
<dbReference type="PANTHER" id="PTHR20857">
    <property type="entry name" value="THIAMINE-PHOSPHATE PYROPHOSPHORYLASE"/>
    <property type="match status" value="1"/>
</dbReference>
<reference evidence="4 5" key="1">
    <citation type="submission" date="2006-12" db="EMBL/GenBank/DDBJ databases">
        <title>Complete sequence of Chlorobium phaeobacteroides DSM 266.</title>
        <authorList>
            <consortium name="US DOE Joint Genome Institute"/>
            <person name="Copeland A."/>
            <person name="Lucas S."/>
            <person name="Lapidus A."/>
            <person name="Barry K."/>
            <person name="Detter J.C."/>
            <person name="Glavina del Rio T."/>
            <person name="Hammon N."/>
            <person name="Israni S."/>
            <person name="Pitluck S."/>
            <person name="Goltsman E."/>
            <person name="Schmutz J."/>
            <person name="Larimer F."/>
            <person name="Land M."/>
            <person name="Hauser L."/>
            <person name="Mikhailova N."/>
            <person name="Li T."/>
            <person name="Overmann J."/>
            <person name="Bryant D.A."/>
            <person name="Richardson P."/>
        </authorList>
    </citation>
    <scope>NUCLEOTIDE SEQUENCE [LARGE SCALE GENOMIC DNA]</scope>
    <source>
        <strain evidence="4 5">DSM 266</strain>
    </source>
</reference>
<dbReference type="CDD" id="cd00564">
    <property type="entry name" value="TMP_TenI"/>
    <property type="match status" value="1"/>
</dbReference>
<proteinExistence type="predicted"/>
<dbReference type="InterPro" id="IPR022998">
    <property type="entry name" value="ThiamineP_synth_TenI"/>
</dbReference>
<dbReference type="SUPFAM" id="SSF51391">
    <property type="entry name" value="Thiamin phosphate synthase"/>
    <property type="match status" value="1"/>
</dbReference>
<name>A1BGM6_CHLPD</name>
<gene>
    <name evidence="4" type="ordered locus">Cpha266_1531</name>
</gene>
<dbReference type="RefSeq" id="WP_011745365.1">
    <property type="nucleotide sequence ID" value="NC_008639.1"/>
</dbReference>
<dbReference type="STRING" id="290317.Cpha266_1531"/>
<dbReference type="eggNOG" id="COG0352">
    <property type="taxonomic scope" value="Bacteria"/>
</dbReference>
<dbReference type="EMBL" id="CP000492">
    <property type="protein sequence ID" value="ABL65553.1"/>
    <property type="molecule type" value="Genomic_DNA"/>
</dbReference>
<dbReference type="KEGG" id="cph:Cpha266_1531"/>
<evidence type="ECO:0000259" key="3">
    <source>
        <dbReference type="Pfam" id="PF02581"/>
    </source>
</evidence>
<comment type="pathway">
    <text evidence="1">Cofactor biosynthesis; thiamine diphosphate biosynthesis.</text>
</comment>
<organism evidence="4 5">
    <name type="scientific">Chlorobium phaeobacteroides (strain DSM 266 / SMG 266 / 2430)</name>
    <dbReference type="NCBI Taxonomy" id="290317"/>
    <lineage>
        <taxon>Bacteria</taxon>
        <taxon>Pseudomonadati</taxon>
        <taxon>Chlorobiota</taxon>
        <taxon>Chlorobiia</taxon>
        <taxon>Chlorobiales</taxon>
        <taxon>Chlorobiaceae</taxon>
        <taxon>Chlorobium/Pelodictyon group</taxon>
        <taxon>Chlorobium</taxon>
    </lineage>
</organism>
<dbReference type="InterPro" id="IPR036206">
    <property type="entry name" value="ThiamineP_synth_sf"/>
</dbReference>
<evidence type="ECO:0000313" key="4">
    <source>
        <dbReference type="EMBL" id="ABL65553.1"/>
    </source>
</evidence>
<dbReference type="HOGENOM" id="CLU_018272_3_4_10"/>
<dbReference type="GO" id="GO:0009228">
    <property type="term" value="P:thiamine biosynthetic process"/>
    <property type="evidence" value="ECO:0007669"/>
    <property type="project" value="UniProtKB-KW"/>
</dbReference>
<dbReference type="Proteomes" id="UP000008701">
    <property type="component" value="Chromosome"/>
</dbReference>
<dbReference type="Pfam" id="PF02581">
    <property type="entry name" value="TMP-TENI"/>
    <property type="match status" value="1"/>
</dbReference>
<dbReference type="InterPro" id="IPR013785">
    <property type="entry name" value="Aldolase_TIM"/>
</dbReference>
<protein>
    <submittedName>
        <fullName evidence="4">Thiamine monophosphate synthase</fullName>
    </submittedName>
</protein>
<dbReference type="AlphaFoldDB" id="A1BGM6"/>
<evidence type="ECO:0000256" key="2">
    <source>
        <dbReference type="ARBA" id="ARBA00022977"/>
    </source>
</evidence>
<evidence type="ECO:0000313" key="5">
    <source>
        <dbReference type="Proteomes" id="UP000008701"/>
    </source>
</evidence>
<evidence type="ECO:0000256" key="1">
    <source>
        <dbReference type="ARBA" id="ARBA00004948"/>
    </source>
</evidence>